<evidence type="ECO:0000256" key="7">
    <source>
        <dbReference type="ARBA" id="ARBA00023136"/>
    </source>
</evidence>
<keyword evidence="4 8" id="KW-0812">Transmembrane</keyword>
<keyword evidence="6 8" id="KW-1133">Transmembrane helix</keyword>
<feature type="transmembrane region" description="Helical" evidence="8">
    <location>
        <begin position="244"/>
        <end position="263"/>
    </location>
</feature>
<keyword evidence="7 8" id="KW-0472">Membrane</keyword>
<proteinExistence type="inferred from homology"/>
<dbReference type="RefSeq" id="WP_092448879.1">
    <property type="nucleotide sequence ID" value="NZ_BKAC01000002.1"/>
</dbReference>
<comment type="similarity">
    <text evidence="8">Belongs to the binding-protein-dependent transport system permease family.</text>
</comment>
<feature type="compositionally biased region" description="Basic and acidic residues" evidence="9">
    <location>
        <begin position="8"/>
        <end position="18"/>
    </location>
</feature>
<dbReference type="Proteomes" id="UP000297963">
    <property type="component" value="Unassembled WGS sequence"/>
</dbReference>
<evidence type="ECO:0000256" key="6">
    <source>
        <dbReference type="ARBA" id="ARBA00022989"/>
    </source>
</evidence>
<dbReference type="InterPro" id="IPR000515">
    <property type="entry name" value="MetI-like"/>
</dbReference>
<sequence>MPNPRAVATRERDSRDPDPLNPRAPVARDPDDIDAVPLRHPWRWVIAVLLLLAFAGVAVSLWQNDNVNHPTINEFIFDRRILDGVVLTLVLTVVSMVVSTVLAVLLAVMRLSNNPVMNALSWLYVWAFRGTPLLIQIVFWGYLGLLYAQITLGIPFTDFSLFSVDTNTLIPAFVAGLLALTLNQAAYSAEIVRAGMLSVDEGQYEAAYSVGMSPTFTLFKVVLPQAMRVIIPPMGNETISMLKNTSLLSVIAVLEVYTVATQISSQNLRQVELLVVVSCWYLFLTSVLSIPQYYLERHYGRGNARTLPPTPLGRVWAVLRPTPRPTTPRADAP</sequence>
<dbReference type="InterPro" id="IPR035906">
    <property type="entry name" value="MetI-like_sf"/>
</dbReference>
<accession>A0A4R8VW74</accession>
<dbReference type="FunFam" id="1.10.3720.10:FF:000006">
    <property type="entry name" value="Glutamate/aspartate ABC transporter, permease protein GltK"/>
    <property type="match status" value="1"/>
</dbReference>
<dbReference type="GO" id="GO:0006865">
    <property type="term" value="P:amino acid transport"/>
    <property type="evidence" value="ECO:0007669"/>
    <property type="project" value="UniProtKB-KW"/>
</dbReference>
<feature type="region of interest" description="Disordered" evidence="9">
    <location>
        <begin position="1"/>
        <end position="28"/>
    </location>
</feature>
<feature type="transmembrane region" description="Helical" evidence="8">
    <location>
        <begin position="123"/>
        <end position="148"/>
    </location>
</feature>
<gene>
    <name evidence="11" type="ORF">E3O11_00835</name>
</gene>
<feature type="transmembrane region" description="Helical" evidence="8">
    <location>
        <begin position="169"/>
        <end position="186"/>
    </location>
</feature>
<feature type="domain" description="ABC transmembrane type-1" evidence="10">
    <location>
        <begin position="85"/>
        <end position="292"/>
    </location>
</feature>
<dbReference type="PANTHER" id="PTHR30614:SF0">
    <property type="entry name" value="L-CYSTINE TRANSPORT SYSTEM PERMEASE PROTEIN TCYL"/>
    <property type="match status" value="1"/>
</dbReference>
<dbReference type="PANTHER" id="PTHR30614">
    <property type="entry name" value="MEMBRANE COMPONENT OF AMINO ACID ABC TRANSPORTER"/>
    <property type="match status" value="1"/>
</dbReference>
<dbReference type="NCBIfam" id="TIGR01726">
    <property type="entry name" value="HEQRo_perm_3TM"/>
    <property type="match status" value="1"/>
</dbReference>
<evidence type="ECO:0000256" key="5">
    <source>
        <dbReference type="ARBA" id="ARBA00022970"/>
    </source>
</evidence>
<evidence type="ECO:0000256" key="2">
    <source>
        <dbReference type="ARBA" id="ARBA00022448"/>
    </source>
</evidence>
<evidence type="ECO:0000256" key="3">
    <source>
        <dbReference type="ARBA" id="ARBA00022475"/>
    </source>
</evidence>
<evidence type="ECO:0000256" key="9">
    <source>
        <dbReference type="SAM" id="MobiDB-lite"/>
    </source>
</evidence>
<organism evidence="11 12">
    <name type="scientific">Cryobacterium levicorallinum</name>
    <dbReference type="NCBI Taxonomy" id="995038"/>
    <lineage>
        <taxon>Bacteria</taxon>
        <taxon>Bacillati</taxon>
        <taxon>Actinomycetota</taxon>
        <taxon>Actinomycetes</taxon>
        <taxon>Micrococcales</taxon>
        <taxon>Microbacteriaceae</taxon>
        <taxon>Cryobacterium</taxon>
    </lineage>
</organism>
<name>A0A4R8VW74_9MICO</name>
<evidence type="ECO:0000256" key="8">
    <source>
        <dbReference type="RuleBase" id="RU363032"/>
    </source>
</evidence>
<dbReference type="InterPro" id="IPR010065">
    <property type="entry name" value="AA_ABC_transptr_permease_3TM"/>
</dbReference>
<evidence type="ECO:0000256" key="4">
    <source>
        <dbReference type="ARBA" id="ARBA00022692"/>
    </source>
</evidence>
<keyword evidence="3" id="KW-1003">Cell membrane</keyword>
<dbReference type="AlphaFoldDB" id="A0A4R8VW74"/>
<feature type="transmembrane region" description="Helical" evidence="8">
    <location>
        <begin position="44"/>
        <end position="63"/>
    </location>
</feature>
<keyword evidence="5" id="KW-0029">Amino-acid transport</keyword>
<dbReference type="PROSITE" id="PS50928">
    <property type="entry name" value="ABC_TM1"/>
    <property type="match status" value="1"/>
</dbReference>
<evidence type="ECO:0000313" key="12">
    <source>
        <dbReference type="Proteomes" id="UP000297963"/>
    </source>
</evidence>
<reference evidence="11 12" key="1">
    <citation type="submission" date="2019-03" db="EMBL/GenBank/DDBJ databases">
        <title>Genomics of glacier-inhabiting Cryobacterium strains.</title>
        <authorList>
            <person name="Liu Q."/>
            <person name="Xin Y.-H."/>
        </authorList>
    </citation>
    <scope>NUCLEOTIDE SEQUENCE [LARGE SCALE GENOMIC DNA]</scope>
    <source>
        <strain evidence="11 12">Hh34</strain>
    </source>
</reference>
<evidence type="ECO:0000313" key="11">
    <source>
        <dbReference type="EMBL" id="TFB89585.1"/>
    </source>
</evidence>
<feature type="transmembrane region" description="Helical" evidence="8">
    <location>
        <begin position="84"/>
        <end position="111"/>
    </location>
</feature>
<comment type="subcellular location">
    <subcellularLocation>
        <location evidence="1 8">Cell membrane</location>
        <topology evidence="1 8">Multi-pass membrane protein</topology>
    </subcellularLocation>
</comment>
<dbReference type="GO" id="GO:0043190">
    <property type="term" value="C:ATP-binding cassette (ABC) transporter complex"/>
    <property type="evidence" value="ECO:0007669"/>
    <property type="project" value="InterPro"/>
</dbReference>
<dbReference type="InterPro" id="IPR043429">
    <property type="entry name" value="ArtM/GltK/GlnP/TcyL/YhdX-like"/>
</dbReference>
<feature type="transmembrane region" description="Helical" evidence="8">
    <location>
        <begin position="275"/>
        <end position="295"/>
    </location>
</feature>
<evidence type="ECO:0000256" key="1">
    <source>
        <dbReference type="ARBA" id="ARBA00004651"/>
    </source>
</evidence>
<dbReference type="SUPFAM" id="SSF161098">
    <property type="entry name" value="MetI-like"/>
    <property type="match status" value="1"/>
</dbReference>
<dbReference type="Gene3D" id="1.10.3720.10">
    <property type="entry name" value="MetI-like"/>
    <property type="match status" value="1"/>
</dbReference>
<dbReference type="GO" id="GO:0022857">
    <property type="term" value="F:transmembrane transporter activity"/>
    <property type="evidence" value="ECO:0007669"/>
    <property type="project" value="InterPro"/>
</dbReference>
<keyword evidence="2 8" id="KW-0813">Transport</keyword>
<protein>
    <submittedName>
        <fullName evidence="11">Amino acid ABC transporter permease</fullName>
    </submittedName>
</protein>
<dbReference type="Pfam" id="PF00528">
    <property type="entry name" value="BPD_transp_1"/>
    <property type="match status" value="1"/>
</dbReference>
<dbReference type="CDD" id="cd06261">
    <property type="entry name" value="TM_PBP2"/>
    <property type="match status" value="1"/>
</dbReference>
<comment type="caution">
    <text evidence="11">The sequence shown here is derived from an EMBL/GenBank/DDBJ whole genome shotgun (WGS) entry which is preliminary data.</text>
</comment>
<evidence type="ECO:0000259" key="10">
    <source>
        <dbReference type="PROSITE" id="PS50928"/>
    </source>
</evidence>
<dbReference type="EMBL" id="SOFE01000001">
    <property type="protein sequence ID" value="TFB89585.1"/>
    <property type="molecule type" value="Genomic_DNA"/>
</dbReference>